<dbReference type="AlphaFoldDB" id="A0A4Q6XJU8"/>
<keyword evidence="1" id="KW-0472">Membrane</keyword>
<accession>A0A4Q6XJU8</accession>
<dbReference type="Proteomes" id="UP000292855">
    <property type="component" value="Unassembled WGS sequence"/>
</dbReference>
<dbReference type="Pfam" id="PF16344">
    <property type="entry name" value="FecR_C"/>
    <property type="match status" value="1"/>
</dbReference>
<evidence type="ECO:0000313" key="5">
    <source>
        <dbReference type="Proteomes" id="UP000292855"/>
    </source>
</evidence>
<evidence type="ECO:0000259" key="2">
    <source>
        <dbReference type="Pfam" id="PF04773"/>
    </source>
</evidence>
<feature type="transmembrane region" description="Helical" evidence="1">
    <location>
        <begin position="84"/>
        <end position="103"/>
    </location>
</feature>
<keyword evidence="1" id="KW-0812">Transmembrane</keyword>
<keyword evidence="1" id="KW-1133">Transmembrane helix</keyword>
<sequence>MGKTDKKKQTLLQQLLAAYLQEDLPAAEKEKIENWLEEKPKHNNLGEEDYTRIEKEIFHHVASHIRILSVSEQAPTPTPKIKRWWYYAAAAVVLIGSFVGVYVKYQTNDAPNIAKQPEPVFQTITTKSGQRGKISLPDSTVVYLHGNTVLRYNAYYAAQPERRVFLDQGEAFFEVVHDSEKPFVVQTAYAENTVLGTSFNIQLLGDDGRYHLSVNTGRVGFRSLTGDSTIQVVEKGKQLIFDLQNGTTELAKAQTERLSSWKDNVLLLSDNNWEEVKKRLEIWFDVKVYVDPRKVKSQYFTASFKQPRLKEILEGLQNINYFKYRIDGKEVFIE</sequence>
<organism evidence="4 5">
    <name type="scientific">Sphingobacterium corticibacterium</name>
    <dbReference type="NCBI Taxonomy" id="2484746"/>
    <lineage>
        <taxon>Bacteria</taxon>
        <taxon>Pseudomonadati</taxon>
        <taxon>Bacteroidota</taxon>
        <taxon>Sphingobacteriia</taxon>
        <taxon>Sphingobacteriales</taxon>
        <taxon>Sphingobacteriaceae</taxon>
        <taxon>Sphingobacterium</taxon>
    </lineage>
</organism>
<comment type="caution">
    <text evidence="4">The sequence shown here is derived from an EMBL/GenBank/DDBJ whole genome shotgun (WGS) entry which is preliminary data.</text>
</comment>
<evidence type="ECO:0000313" key="4">
    <source>
        <dbReference type="EMBL" id="RZF60151.1"/>
    </source>
</evidence>
<proteinExistence type="predicted"/>
<dbReference type="Gene3D" id="2.60.120.1440">
    <property type="match status" value="1"/>
</dbReference>
<name>A0A4Q6XJU8_9SPHI</name>
<reference evidence="4 5" key="1">
    <citation type="submission" date="2019-02" db="EMBL/GenBank/DDBJ databases">
        <authorList>
            <person name="Li Y."/>
        </authorList>
    </citation>
    <scope>NUCLEOTIDE SEQUENCE [LARGE SCALE GENOMIC DNA]</scope>
    <source>
        <strain evidence="4 5">30C10-4-7</strain>
    </source>
</reference>
<dbReference type="Gene3D" id="3.55.50.30">
    <property type="match status" value="1"/>
</dbReference>
<dbReference type="PANTHER" id="PTHR30273:SF2">
    <property type="entry name" value="PROTEIN FECR"/>
    <property type="match status" value="1"/>
</dbReference>
<dbReference type="InterPro" id="IPR012373">
    <property type="entry name" value="Ferrdict_sens_TM"/>
</dbReference>
<gene>
    <name evidence="4" type="ORF">EWE74_13620</name>
</gene>
<dbReference type="PANTHER" id="PTHR30273">
    <property type="entry name" value="PERIPLASMIC SIGNAL SENSOR AND SIGMA FACTOR ACTIVATOR FECR-RELATED"/>
    <property type="match status" value="1"/>
</dbReference>
<dbReference type="InterPro" id="IPR032508">
    <property type="entry name" value="FecR_C"/>
</dbReference>
<dbReference type="OrthoDB" id="1452822at2"/>
<dbReference type="Pfam" id="PF04773">
    <property type="entry name" value="FecR"/>
    <property type="match status" value="1"/>
</dbReference>
<dbReference type="GO" id="GO:0016989">
    <property type="term" value="F:sigma factor antagonist activity"/>
    <property type="evidence" value="ECO:0007669"/>
    <property type="project" value="TreeGrafter"/>
</dbReference>
<protein>
    <submittedName>
        <fullName evidence="4">FecR family protein</fullName>
    </submittedName>
</protein>
<feature type="domain" description="FecR protein" evidence="2">
    <location>
        <begin position="123"/>
        <end position="219"/>
    </location>
</feature>
<dbReference type="PIRSF" id="PIRSF018266">
    <property type="entry name" value="FecR"/>
    <property type="match status" value="1"/>
</dbReference>
<dbReference type="RefSeq" id="WP_130142069.1">
    <property type="nucleotide sequence ID" value="NZ_SGIT01000002.1"/>
</dbReference>
<evidence type="ECO:0000259" key="3">
    <source>
        <dbReference type="Pfam" id="PF16344"/>
    </source>
</evidence>
<dbReference type="EMBL" id="SGIT01000002">
    <property type="protein sequence ID" value="RZF60151.1"/>
    <property type="molecule type" value="Genomic_DNA"/>
</dbReference>
<evidence type="ECO:0000256" key="1">
    <source>
        <dbReference type="SAM" id="Phobius"/>
    </source>
</evidence>
<dbReference type="InterPro" id="IPR006860">
    <property type="entry name" value="FecR"/>
</dbReference>
<keyword evidence="5" id="KW-1185">Reference proteome</keyword>
<feature type="domain" description="Protein FecR C-terminal" evidence="3">
    <location>
        <begin position="267"/>
        <end position="333"/>
    </location>
</feature>